<accession>A0ABD2PIA6</accession>
<dbReference type="EMBL" id="JBJKFK010008383">
    <property type="protein sequence ID" value="KAL3307085.1"/>
    <property type="molecule type" value="Genomic_DNA"/>
</dbReference>
<name>A0ABD2PIA6_9PLAT</name>
<comment type="caution">
    <text evidence="1">The sequence shown here is derived from an EMBL/GenBank/DDBJ whole genome shotgun (WGS) entry which is preliminary data.</text>
</comment>
<proteinExistence type="predicted"/>
<feature type="non-terminal residue" evidence="1">
    <location>
        <position position="1"/>
    </location>
</feature>
<protein>
    <submittedName>
        <fullName evidence="1">Uncharacterized protein</fullName>
    </submittedName>
</protein>
<organism evidence="1 2">
    <name type="scientific">Cichlidogyrus casuarinus</name>
    <dbReference type="NCBI Taxonomy" id="1844966"/>
    <lineage>
        <taxon>Eukaryota</taxon>
        <taxon>Metazoa</taxon>
        <taxon>Spiralia</taxon>
        <taxon>Lophotrochozoa</taxon>
        <taxon>Platyhelminthes</taxon>
        <taxon>Monogenea</taxon>
        <taxon>Monopisthocotylea</taxon>
        <taxon>Dactylogyridea</taxon>
        <taxon>Ancyrocephalidae</taxon>
        <taxon>Cichlidogyrus</taxon>
    </lineage>
</organism>
<keyword evidence="2" id="KW-1185">Reference proteome</keyword>
<reference evidence="1 2" key="1">
    <citation type="submission" date="2024-11" db="EMBL/GenBank/DDBJ databases">
        <title>Adaptive evolution of stress response genes in parasites aligns with host niche diversity.</title>
        <authorList>
            <person name="Hahn C."/>
            <person name="Resl P."/>
        </authorList>
    </citation>
    <scope>NUCLEOTIDE SEQUENCE [LARGE SCALE GENOMIC DNA]</scope>
    <source>
        <strain evidence="1">EGGRZ-B1_66</strain>
        <tissue evidence="1">Body</tissue>
    </source>
</reference>
<evidence type="ECO:0000313" key="1">
    <source>
        <dbReference type="EMBL" id="KAL3307085.1"/>
    </source>
</evidence>
<dbReference type="Proteomes" id="UP001626550">
    <property type="component" value="Unassembled WGS sequence"/>
</dbReference>
<sequence>SKSQKKLIFNRNLGNLLAQLETQRRLVQQWQADADRVSERVLTETYECTLIRGVIFNMYAVIRAYQRVAPTLPKSAYNSQLSVVRTFLKDMPSIAFPNHECELDTPPLSPK</sequence>
<evidence type="ECO:0000313" key="2">
    <source>
        <dbReference type="Proteomes" id="UP001626550"/>
    </source>
</evidence>
<dbReference type="AlphaFoldDB" id="A0ABD2PIA6"/>
<gene>
    <name evidence="1" type="ORF">Ciccas_014411</name>
</gene>